<gene>
    <name evidence="1" type="ORF">F7D73_12475</name>
</gene>
<accession>A0A6G1U2V5</accession>
<dbReference type="RefSeq" id="WP_153125185.1">
    <property type="nucleotide sequence ID" value="NZ_VZCB01000092.1"/>
</dbReference>
<proteinExistence type="predicted"/>
<comment type="caution">
    <text evidence="1">The sequence shown here is derived from an EMBL/GenBank/DDBJ whole genome shotgun (WGS) entry which is preliminary data.</text>
</comment>
<name>A0A6G1U2V5_9BACT</name>
<dbReference type="AlphaFoldDB" id="A0A6G1U2V5"/>
<organism evidence="1 2">
    <name type="scientific">Segatella copri</name>
    <dbReference type="NCBI Taxonomy" id="165179"/>
    <lineage>
        <taxon>Bacteria</taxon>
        <taxon>Pseudomonadati</taxon>
        <taxon>Bacteroidota</taxon>
        <taxon>Bacteroidia</taxon>
        <taxon>Bacteroidales</taxon>
        <taxon>Prevotellaceae</taxon>
        <taxon>Segatella</taxon>
    </lineage>
</organism>
<protein>
    <submittedName>
        <fullName evidence="1">Uncharacterized protein</fullName>
    </submittedName>
</protein>
<evidence type="ECO:0000313" key="1">
    <source>
        <dbReference type="EMBL" id="MQN81746.1"/>
    </source>
</evidence>
<dbReference type="Proteomes" id="UP000480425">
    <property type="component" value="Unassembled WGS sequence"/>
</dbReference>
<reference evidence="1 2" key="1">
    <citation type="submission" date="2019-09" db="EMBL/GenBank/DDBJ databases">
        <title>Distinct polysaccharide growth profiles of human intestinal Prevotella copri isolates.</title>
        <authorList>
            <person name="Fehlner-Peach H."/>
            <person name="Magnabosco C."/>
            <person name="Raghavan V."/>
            <person name="Scher J.U."/>
            <person name="Tett A."/>
            <person name="Cox L.M."/>
            <person name="Gottsegen C."/>
            <person name="Watters A."/>
            <person name="Wiltshire- Gordon J.D."/>
            <person name="Segata N."/>
            <person name="Bonneau R."/>
            <person name="Littman D.R."/>
        </authorList>
    </citation>
    <scope>NUCLEOTIDE SEQUENCE [LARGE SCALE GENOMIC DNA]</scope>
    <source>
        <strain evidence="2">iA622</strain>
    </source>
</reference>
<evidence type="ECO:0000313" key="2">
    <source>
        <dbReference type="Proteomes" id="UP000480425"/>
    </source>
</evidence>
<dbReference type="EMBL" id="VZCB01000092">
    <property type="protein sequence ID" value="MQN81746.1"/>
    <property type="molecule type" value="Genomic_DNA"/>
</dbReference>
<sequence>MGEKKASDTTNDDVADKLRNLDLLTWDETERYFARFAEDLDDASYAVTDLLIETACLGRTIGMERELPPLIAALTFARLMAAGDEVFEKYQDIWIAIMSSQDRNPEAKPLFEKFCQEIEANKFDPSTGKETIYRRGDPIKRFRSTGVAKTDARQEALLYGILEATKEWNRKEAFKACWPLWEELWKYLLEKEELVEEISRKHPKSSSNNTSINITLVCNVAGLLNSHLKTQGHDVASCSRLADLIKENWNSSQSHKELSKITKLSDEQAKLIKVWLTMNIK</sequence>